<dbReference type="RefSeq" id="WP_305997259.1">
    <property type="nucleotide sequence ID" value="NZ_JAVALS010000011.1"/>
</dbReference>
<reference evidence="2 3" key="1">
    <citation type="submission" date="2023-08" db="EMBL/GenBank/DDBJ databases">
        <title>Arthrobacter horti sp. nov., isolated from forest soil.</title>
        <authorList>
            <person name="Park M."/>
        </authorList>
    </citation>
    <scope>NUCLEOTIDE SEQUENCE [LARGE SCALE GENOMIC DNA]</scope>
    <source>
        <strain evidence="2 3">YJM1</strain>
    </source>
</reference>
<gene>
    <name evidence="2" type="ORF">Q9R02_13685</name>
</gene>
<comment type="caution">
    <text evidence="2">The sequence shown here is derived from an EMBL/GenBank/DDBJ whole genome shotgun (WGS) entry which is preliminary data.</text>
</comment>
<feature type="transmembrane region" description="Helical" evidence="1">
    <location>
        <begin position="136"/>
        <end position="157"/>
    </location>
</feature>
<dbReference type="Pfam" id="PF03988">
    <property type="entry name" value="DUF347"/>
    <property type="match status" value="4"/>
</dbReference>
<keyword evidence="3" id="KW-1185">Reference proteome</keyword>
<keyword evidence="1" id="KW-0812">Transmembrane</keyword>
<feature type="transmembrane region" description="Helical" evidence="1">
    <location>
        <begin position="96"/>
        <end position="116"/>
    </location>
</feature>
<dbReference type="Proteomes" id="UP001232725">
    <property type="component" value="Unassembled WGS sequence"/>
</dbReference>
<keyword evidence="1" id="KW-1133">Transmembrane helix</keyword>
<evidence type="ECO:0000313" key="2">
    <source>
        <dbReference type="EMBL" id="MDP5228212.1"/>
    </source>
</evidence>
<keyword evidence="1" id="KW-0472">Membrane</keyword>
<name>A0ABT9IRK3_9MICC</name>
<feature type="transmembrane region" description="Helical" evidence="1">
    <location>
        <begin position="188"/>
        <end position="207"/>
    </location>
</feature>
<accession>A0ABT9IRK3</accession>
<evidence type="ECO:0000256" key="1">
    <source>
        <dbReference type="SAM" id="Phobius"/>
    </source>
</evidence>
<evidence type="ECO:0008006" key="4">
    <source>
        <dbReference type="Google" id="ProtNLM"/>
    </source>
</evidence>
<feature type="transmembrane region" description="Helical" evidence="1">
    <location>
        <begin position="219"/>
        <end position="240"/>
    </location>
</feature>
<evidence type="ECO:0000313" key="3">
    <source>
        <dbReference type="Proteomes" id="UP001232725"/>
    </source>
</evidence>
<sequence>MIEVRSTGLRKVPQVTVLFWVVKLLTTALGESASDFMVNTVDPYLAVGASFLVFVIALGIQLRSRRYIPWVYWLAVTMVAVFGTMAADVIHVVLGIPYLVSTVAFAAALAVIFLVWRRVEGTLSIHSITGGRRELFYWAAVLATFALGTAAGDLLAYTAHLGFLDAGLVFAVLFAIPGLAYRFAGLNATLAFWTSYVVTRPLGASFADWSGKEPAAGGIGWGDGPVAAVLAVFIVVGVAAMHRQQKTAGQPLETASVSR</sequence>
<dbReference type="EMBL" id="JAVALS010000011">
    <property type="protein sequence ID" value="MDP5228212.1"/>
    <property type="molecule type" value="Genomic_DNA"/>
</dbReference>
<dbReference type="InterPro" id="IPR007136">
    <property type="entry name" value="DUF347"/>
</dbReference>
<feature type="transmembrane region" description="Helical" evidence="1">
    <location>
        <begin position="70"/>
        <end position="90"/>
    </location>
</feature>
<proteinExistence type="predicted"/>
<organism evidence="2 3">
    <name type="scientific">Arthrobacter horti</name>
    <dbReference type="NCBI Taxonomy" id="3068273"/>
    <lineage>
        <taxon>Bacteria</taxon>
        <taxon>Bacillati</taxon>
        <taxon>Actinomycetota</taxon>
        <taxon>Actinomycetes</taxon>
        <taxon>Micrococcales</taxon>
        <taxon>Micrococcaceae</taxon>
        <taxon>Arthrobacter</taxon>
    </lineage>
</organism>
<feature type="transmembrane region" description="Helical" evidence="1">
    <location>
        <begin position="41"/>
        <end position="58"/>
    </location>
</feature>
<protein>
    <recommendedName>
        <fullName evidence="4">Membrane-anchored protein</fullName>
    </recommendedName>
</protein>
<feature type="transmembrane region" description="Helical" evidence="1">
    <location>
        <begin position="163"/>
        <end position="181"/>
    </location>
</feature>
<feature type="transmembrane region" description="Helical" evidence="1">
    <location>
        <begin position="12"/>
        <end position="29"/>
    </location>
</feature>